<dbReference type="PANTHER" id="PTHR45528">
    <property type="entry name" value="SENSOR HISTIDINE KINASE CPXA"/>
    <property type="match status" value="1"/>
</dbReference>
<sequence>MAILKPITKKTPDNQPISLQRKWTFGSIVGVFFVFITFAWFLVIAFSNQLIQTEKSNLTTSMGTVVTELQHLNTSDLTLKDVDRLNATMSPAMQQITRADYEYSVYNQAGEQIFPINPAKYDFQKSKSFSVQETRQGSETHLIAKQALYNQDGELIGYLQGVNTLATLHATFKRIYLIIVVSIVLGLILLSIWNYWLVNYLIQPVRDMTNLADEIRNDPSSPKRVTITTKHNDELTGLASLLNSMLDQIQTFITQQQQFVEDVSHELRTPVAIVKGHMELLNRWGKDDPKILAESIEASLQEISRMQGLIQEMLDMTRADQVEIAFKKEHTDLRQVVKAVFGNYQMITPDFTFYLDDDLNKPTFVNMSRDHLEQILIILTDNAVKYSQTRHEIHFAMSKNGHFVEVAIQDFGEGLSTEDAKHVFDRFYRVDKARSRKQGGNGLGLSIAQKLVEGYGGEIWLESALGEGSIFHLKLPINK</sequence>
<keyword evidence="6" id="KW-0808">Transferase</keyword>
<evidence type="ECO:0000256" key="4">
    <source>
        <dbReference type="ARBA" id="ARBA00015735"/>
    </source>
</evidence>
<organism evidence="15 16">
    <name type="scientific">Weissella tructae</name>
    <dbReference type="NCBI Taxonomy" id="887702"/>
    <lineage>
        <taxon>Bacteria</taxon>
        <taxon>Bacillati</taxon>
        <taxon>Bacillota</taxon>
        <taxon>Bacilli</taxon>
        <taxon>Lactobacillales</taxon>
        <taxon>Lactobacillaceae</taxon>
        <taxon>Weissella</taxon>
    </lineage>
</organism>
<dbReference type="Pfam" id="PF02518">
    <property type="entry name" value="HATPase_c"/>
    <property type="match status" value="1"/>
</dbReference>
<evidence type="ECO:0000256" key="12">
    <source>
        <dbReference type="SAM" id="Phobius"/>
    </source>
</evidence>
<dbReference type="InterPro" id="IPR003660">
    <property type="entry name" value="HAMP_dom"/>
</dbReference>
<keyword evidence="16" id="KW-1185">Reference proteome</keyword>
<dbReference type="PROSITE" id="PS50109">
    <property type="entry name" value="HIS_KIN"/>
    <property type="match status" value="1"/>
</dbReference>
<dbReference type="SMART" id="SM00388">
    <property type="entry name" value="HisKA"/>
    <property type="match status" value="1"/>
</dbReference>
<evidence type="ECO:0000256" key="9">
    <source>
        <dbReference type="ARBA" id="ARBA00022989"/>
    </source>
</evidence>
<dbReference type="SMART" id="SM00304">
    <property type="entry name" value="HAMP"/>
    <property type="match status" value="1"/>
</dbReference>
<dbReference type="InterPro" id="IPR003594">
    <property type="entry name" value="HATPase_dom"/>
</dbReference>
<feature type="domain" description="Histidine kinase" evidence="13">
    <location>
        <begin position="262"/>
        <end position="479"/>
    </location>
</feature>
<dbReference type="PROSITE" id="PS50885">
    <property type="entry name" value="HAMP"/>
    <property type="match status" value="1"/>
</dbReference>
<reference evidence="16" key="2">
    <citation type="submission" date="2014-04" db="EMBL/GenBank/DDBJ databases">
        <title>Complete genome of Weissella ceti strain WS08 isolated from diseased rainbow trout in Brazil.</title>
        <authorList>
            <person name="Figueiredo H.C.P."/>
            <person name="Leal C.A.G."/>
            <person name="Pereira F.L."/>
            <person name="Soares S.C."/>
            <person name="Dorella F.A."/>
            <person name="Carvalho A.F."/>
            <person name="Pereira U.P."/>
            <person name="Azevedo V.A.C."/>
        </authorList>
    </citation>
    <scope>NUCLEOTIDE SEQUENCE [LARGE SCALE GENOMIC DNA]</scope>
    <source>
        <strain evidence="16">WS08</strain>
    </source>
</reference>
<proteinExistence type="predicted"/>
<dbReference type="SUPFAM" id="SSF55874">
    <property type="entry name" value="ATPase domain of HSP90 chaperone/DNA topoisomerase II/histidine kinase"/>
    <property type="match status" value="1"/>
</dbReference>
<evidence type="ECO:0000256" key="3">
    <source>
        <dbReference type="ARBA" id="ARBA00012438"/>
    </source>
</evidence>
<dbReference type="Gene3D" id="1.10.287.130">
    <property type="match status" value="1"/>
</dbReference>
<dbReference type="GO" id="GO:0016301">
    <property type="term" value="F:kinase activity"/>
    <property type="evidence" value="ECO:0007669"/>
    <property type="project" value="UniProtKB-KW"/>
</dbReference>
<evidence type="ECO:0000259" key="13">
    <source>
        <dbReference type="PROSITE" id="PS50109"/>
    </source>
</evidence>
<accession>A0ABN4DGJ7</accession>
<feature type="domain" description="HAMP" evidence="14">
    <location>
        <begin position="199"/>
        <end position="254"/>
    </location>
</feature>
<dbReference type="SMART" id="SM00387">
    <property type="entry name" value="HATPase_c"/>
    <property type="match status" value="1"/>
</dbReference>
<dbReference type="InterPro" id="IPR036890">
    <property type="entry name" value="HATPase_C_sf"/>
</dbReference>
<feature type="transmembrane region" description="Helical" evidence="12">
    <location>
        <begin position="23"/>
        <end position="46"/>
    </location>
</feature>
<feature type="transmembrane region" description="Helical" evidence="12">
    <location>
        <begin position="175"/>
        <end position="196"/>
    </location>
</feature>
<dbReference type="InterPro" id="IPR041610">
    <property type="entry name" value="ArlS_N"/>
</dbReference>
<dbReference type="PANTHER" id="PTHR45528:SF12">
    <property type="entry name" value="SENSOR HISTIDINE KINASE ARSS"/>
    <property type="match status" value="1"/>
</dbReference>
<dbReference type="Gene3D" id="3.30.565.10">
    <property type="entry name" value="Histidine kinase-like ATPase, C-terminal domain"/>
    <property type="match status" value="1"/>
</dbReference>
<gene>
    <name evidence="15" type="ORF">WS08_0509</name>
</gene>
<dbReference type="Pfam" id="PF18719">
    <property type="entry name" value="ArlS_N"/>
    <property type="match status" value="1"/>
</dbReference>
<comment type="subcellular location">
    <subcellularLocation>
        <location evidence="2">Membrane</location>
        <topology evidence="2">Multi-pass membrane protein</topology>
    </subcellularLocation>
</comment>
<dbReference type="EMBL" id="CP007588">
    <property type="protein sequence ID" value="AIG65448.1"/>
    <property type="molecule type" value="Genomic_DNA"/>
</dbReference>
<dbReference type="RefSeq" id="WP_009765392.1">
    <property type="nucleotide sequence ID" value="NZ_CP007588.1"/>
</dbReference>
<dbReference type="PRINTS" id="PR00344">
    <property type="entry name" value="BCTRLSENSOR"/>
</dbReference>
<protein>
    <recommendedName>
        <fullName evidence="4">Signal transduction histidine-protein kinase ArlS</fullName>
        <ecNumber evidence="3">2.7.13.3</ecNumber>
    </recommendedName>
</protein>
<dbReference type="InterPro" id="IPR050398">
    <property type="entry name" value="HssS/ArlS-like"/>
</dbReference>
<evidence type="ECO:0000259" key="14">
    <source>
        <dbReference type="PROSITE" id="PS50885"/>
    </source>
</evidence>
<dbReference type="InterPro" id="IPR003661">
    <property type="entry name" value="HisK_dim/P_dom"/>
</dbReference>
<dbReference type="EC" id="2.7.13.3" evidence="3"/>
<evidence type="ECO:0000256" key="11">
    <source>
        <dbReference type="ARBA" id="ARBA00023136"/>
    </source>
</evidence>
<dbReference type="InterPro" id="IPR036097">
    <property type="entry name" value="HisK_dim/P_sf"/>
</dbReference>
<evidence type="ECO:0000313" key="15">
    <source>
        <dbReference type="EMBL" id="AIG65448.1"/>
    </source>
</evidence>
<dbReference type="Pfam" id="PF00512">
    <property type="entry name" value="HisKA"/>
    <property type="match status" value="1"/>
</dbReference>
<evidence type="ECO:0000313" key="16">
    <source>
        <dbReference type="Proteomes" id="UP000028491"/>
    </source>
</evidence>
<reference evidence="15 16" key="1">
    <citation type="journal article" date="2014" name="Genome Announc.">
        <title>Whole-Genome Sequence of Weissella ceti Strain WS08, Isolated from Diseased Rainbow Trout in Brazil.</title>
        <authorList>
            <person name="Figueiredo H.C."/>
            <person name="Leal G."/>
            <person name="Pereira F.L."/>
            <person name="Soares S.C."/>
            <person name="Dorella F.A."/>
            <person name="Carvalho A.F."/>
            <person name="Pereira U.P."/>
            <person name="Azevedo V.A."/>
        </authorList>
    </citation>
    <scope>NUCLEOTIDE SEQUENCE [LARGE SCALE GENOMIC DNA]</scope>
    <source>
        <strain evidence="15 16">WS08</strain>
    </source>
</reference>
<dbReference type="InterPro" id="IPR005467">
    <property type="entry name" value="His_kinase_dom"/>
</dbReference>
<evidence type="ECO:0000256" key="2">
    <source>
        <dbReference type="ARBA" id="ARBA00004141"/>
    </source>
</evidence>
<evidence type="ECO:0000256" key="6">
    <source>
        <dbReference type="ARBA" id="ARBA00022679"/>
    </source>
</evidence>
<dbReference type="Gene3D" id="6.10.340.10">
    <property type="match status" value="1"/>
</dbReference>
<dbReference type="InterPro" id="IPR004358">
    <property type="entry name" value="Sig_transdc_His_kin-like_C"/>
</dbReference>
<keyword evidence="10" id="KW-0902">Two-component regulatory system</keyword>
<evidence type="ECO:0000256" key="10">
    <source>
        <dbReference type="ARBA" id="ARBA00023012"/>
    </source>
</evidence>
<dbReference type="SUPFAM" id="SSF47384">
    <property type="entry name" value="Homodimeric domain of signal transducing histidine kinase"/>
    <property type="match status" value="1"/>
</dbReference>
<evidence type="ECO:0000256" key="7">
    <source>
        <dbReference type="ARBA" id="ARBA00022692"/>
    </source>
</evidence>
<keyword evidence="8 15" id="KW-0418">Kinase</keyword>
<evidence type="ECO:0000256" key="5">
    <source>
        <dbReference type="ARBA" id="ARBA00022553"/>
    </source>
</evidence>
<keyword evidence="5" id="KW-0597">Phosphoprotein</keyword>
<comment type="catalytic activity">
    <reaction evidence="1">
        <text>ATP + protein L-histidine = ADP + protein N-phospho-L-histidine.</text>
        <dbReference type="EC" id="2.7.13.3"/>
    </reaction>
</comment>
<evidence type="ECO:0000256" key="1">
    <source>
        <dbReference type="ARBA" id="ARBA00000085"/>
    </source>
</evidence>
<keyword evidence="11 12" id="KW-0472">Membrane</keyword>
<keyword evidence="7 12" id="KW-0812">Transmembrane</keyword>
<keyword evidence="9 12" id="KW-1133">Transmembrane helix</keyword>
<dbReference type="Proteomes" id="UP000028491">
    <property type="component" value="Chromosome"/>
</dbReference>
<evidence type="ECO:0000256" key="8">
    <source>
        <dbReference type="ARBA" id="ARBA00022777"/>
    </source>
</evidence>
<dbReference type="CDD" id="cd00082">
    <property type="entry name" value="HisKA"/>
    <property type="match status" value="1"/>
</dbReference>
<name>A0ABN4DGJ7_9LACO</name>